<evidence type="ECO:0000256" key="2">
    <source>
        <dbReference type="SAM" id="Phobius"/>
    </source>
</evidence>
<dbReference type="RefSeq" id="WP_343806898.1">
    <property type="nucleotide sequence ID" value="NZ_BAAADE010000008.1"/>
</dbReference>
<accession>A0ABN1GH87</accession>
<evidence type="ECO:0000313" key="4">
    <source>
        <dbReference type="Proteomes" id="UP001424441"/>
    </source>
</evidence>
<protein>
    <recommendedName>
        <fullName evidence="5">DUF930 domain-containing protein</fullName>
    </recommendedName>
</protein>
<sequence length="259" mass="27825">MPDKNSMLGGFISVGLHLAVLAFLLLTLPIPASNNVPDNVPVELVEPPAPPAPASVEQIIEESAEASQAPQAFESASNTDEEKTEVEALTPVETPQPEASETAEDNVPQQEEQAQVSEPVLSTEKSDTSVGNQEKPAKAMKKAKKIYSEGALSDPRVKQALGQLSSTERVSQICGIEALEQIRHNRPNTPPDMMARKGGVLTETSLKMSGGAFRSHSKWYELDFNCEIDAAEMKVSSFRYSIGDAIAAAELKSRGLPLD</sequence>
<keyword evidence="2" id="KW-0812">Transmembrane</keyword>
<keyword evidence="4" id="KW-1185">Reference proteome</keyword>
<organism evidence="3 4">
    <name type="scientific">Paenochrobactrum glaciei</name>
    <dbReference type="NCBI Taxonomy" id="486407"/>
    <lineage>
        <taxon>Bacteria</taxon>
        <taxon>Pseudomonadati</taxon>
        <taxon>Pseudomonadota</taxon>
        <taxon>Alphaproteobacteria</taxon>
        <taxon>Hyphomicrobiales</taxon>
        <taxon>Brucellaceae</taxon>
        <taxon>Paenochrobactrum</taxon>
    </lineage>
</organism>
<comment type="caution">
    <text evidence="3">The sequence shown here is derived from an EMBL/GenBank/DDBJ whole genome shotgun (WGS) entry which is preliminary data.</text>
</comment>
<dbReference type="Pfam" id="PF06059">
    <property type="entry name" value="DUF930"/>
    <property type="match status" value="1"/>
</dbReference>
<feature type="region of interest" description="Disordered" evidence="1">
    <location>
        <begin position="63"/>
        <end position="139"/>
    </location>
</feature>
<feature type="compositionally biased region" description="Polar residues" evidence="1">
    <location>
        <begin position="107"/>
        <end position="116"/>
    </location>
</feature>
<evidence type="ECO:0000256" key="1">
    <source>
        <dbReference type="SAM" id="MobiDB-lite"/>
    </source>
</evidence>
<dbReference type="InterPro" id="IPR009273">
    <property type="entry name" value="DUF930"/>
</dbReference>
<keyword evidence="2" id="KW-1133">Transmembrane helix</keyword>
<gene>
    <name evidence="3" type="ORF">GCM10008943_28690</name>
</gene>
<dbReference type="EMBL" id="BAAADE010000008">
    <property type="protein sequence ID" value="GAA0611414.1"/>
    <property type="molecule type" value="Genomic_DNA"/>
</dbReference>
<reference evidence="3 4" key="1">
    <citation type="journal article" date="2019" name="Int. J. Syst. Evol. Microbiol.">
        <title>The Global Catalogue of Microorganisms (GCM) 10K type strain sequencing project: providing services to taxonomists for standard genome sequencing and annotation.</title>
        <authorList>
            <consortium name="The Broad Institute Genomics Platform"/>
            <consortium name="The Broad Institute Genome Sequencing Center for Infectious Disease"/>
            <person name="Wu L."/>
            <person name="Ma J."/>
        </authorList>
    </citation>
    <scope>NUCLEOTIDE SEQUENCE [LARGE SCALE GENOMIC DNA]</scope>
    <source>
        <strain evidence="3 4">JCM 15115</strain>
    </source>
</reference>
<feature type="transmembrane region" description="Helical" evidence="2">
    <location>
        <begin position="7"/>
        <end position="28"/>
    </location>
</feature>
<feature type="compositionally biased region" description="Low complexity" evidence="1">
    <location>
        <begin position="65"/>
        <end position="77"/>
    </location>
</feature>
<dbReference type="Proteomes" id="UP001424441">
    <property type="component" value="Unassembled WGS sequence"/>
</dbReference>
<keyword evidence="2" id="KW-0472">Membrane</keyword>
<proteinExistence type="predicted"/>
<evidence type="ECO:0008006" key="5">
    <source>
        <dbReference type="Google" id="ProtNLM"/>
    </source>
</evidence>
<evidence type="ECO:0000313" key="3">
    <source>
        <dbReference type="EMBL" id="GAA0611414.1"/>
    </source>
</evidence>
<name>A0ABN1GH87_9HYPH</name>